<dbReference type="GO" id="GO:0043021">
    <property type="term" value="F:ribonucleoprotein complex binding"/>
    <property type="evidence" value="ECO:0007669"/>
    <property type="project" value="TreeGrafter"/>
</dbReference>
<dbReference type="Proteomes" id="UP001168877">
    <property type="component" value="Unassembled WGS sequence"/>
</dbReference>
<organism evidence="2 3">
    <name type="scientific">Acer saccharum</name>
    <name type="common">Sugar maple</name>
    <dbReference type="NCBI Taxonomy" id="4024"/>
    <lineage>
        <taxon>Eukaryota</taxon>
        <taxon>Viridiplantae</taxon>
        <taxon>Streptophyta</taxon>
        <taxon>Embryophyta</taxon>
        <taxon>Tracheophyta</taxon>
        <taxon>Spermatophyta</taxon>
        <taxon>Magnoliopsida</taxon>
        <taxon>eudicotyledons</taxon>
        <taxon>Gunneridae</taxon>
        <taxon>Pentapetalae</taxon>
        <taxon>rosids</taxon>
        <taxon>malvids</taxon>
        <taxon>Sapindales</taxon>
        <taxon>Sapindaceae</taxon>
        <taxon>Hippocastanoideae</taxon>
        <taxon>Acereae</taxon>
        <taxon>Acer</taxon>
    </lineage>
</organism>
<gene>
    <name evidence="2" type="ORF">LWI29_017987</name>
</gene>
<feature type="region of interest" description="Disordered" evidence="1">
    <location>
        <begin position="152"/>
        <end position="181"/>
    </location>
</feature>
<evidence type="ECO:0000313" key="2">
    <source>
        <dbReference type="EMBL" id="KAK0581787.1"/>
    </source>
</evidence>
<reference evidence="2" key="1">
    <citation type="journal article" date="2022" name="Plant J.">
        <title>Strategies of tolerance reflected in two North American maple genomes.</title>
        <authorList>
            <person name="McEvoy S.L."/>
            <person name="Sezen U.U."/>
            <person name="Trouern-Trend A."/>
            <person name="McMahon S.M."/>
            <person name="Schaberg P.G."/>
            <person name="Yang J."/>
            <person name="Wegrzyn J.L."/>
            <person name="Swenson N.G."/>
        </authorList>
    </citation>
    <scope>NUCLEOTIDE SEQUENCE</scope>
    <source>
        <strain evidence="2">NS2018</strain>
    </source>
</reference>
<sequence length="181" mass="20959">MRMKLHTCYNIKTEDEPVEVKPTPLDYDDEHDELEDFFQAFEEEVRLLEKEKEGRMIESDVIEDKTDDAKDINLIKEIDILEKEKEEALKLGWLLDNENMEVLTLEEMEDEMIDMLVWASGEHYMKEERKKMPDKDNGIAITAKKIVVATPTGGAAAPVVEEKKEEAKEESDNDTGFSLFD</sequence>
<dbReference type="GO" id="GO:0022625">
    <property type="term" value="C:cytosolic large ribosomal subunit"/>
    <property type="evidence" value="ECO:0007669"/>
    <property type="project" value="TreeGrafter"/>
</dbReference>
<dbReference type="GO" id="GO:0002181">
    <property type="term" value="P:cytoplasmic translation"/>
    <property type="evidence" value="ECO:0007669"/>
    <property type="project" value="TreeGrafter"/>
</dbReference>
<dbReference type="AlphaFoldDB" id="A0AA39VIL1"/>
<name>A0AA39VIL1_ACESA</name>
<reference evidence="2" key="2">
    <citation type="submission" date="2023-06" db="EMBL/GenBank/DDBJ databases">
        <authorList>
            <person name="Swenson N.G."/>
            <person name="Wegrzyn J.L."/>
            <person name="Mcevoy S.L."/>
        </authorList>
    </citation>
    <scope>NUCLEOTIDE SEQUENCE</scope>
    <source>
        <strain evidence="2">NS2018</strain>
        <tissue evidence="2">Leaf</tissue>
    </source>
</reference>
<dbReference type="EMBL" id="JAUESC010000384">
    <property type="protein sequence ID" value="KAK0581787.1"/>
    <property type="molecule type" value="Genomic_DNA"/>
</dbReference>
<keyword evidence="3" id="KW-1185">Reference proteome</keyword>
<dbReference type="PANTHER" id="PTHR45696:SF10">
    <property type="entry name" value="LARGE RIBOSOMAL SUBUNIT PROTEIN P1"/>
    <property type="match status" value="1"/>
</dbReference>
<dbReference type="PANTHER" id="PTHR45696">
    <property type="entry name" value="60S ACIDIC RIBOSOMAL PROTEIN P1"/>
    <property type="match status" value="1"/>
</dbReference>
<dbReference type="GO" id="GO:0003735">
    <property type="term" value="F:structural constituent of ribosome"/>
    <property type="evidence" value="ECO:0007669"/>
    <property type="project" value="TreeGrafter"/>
</dbReference>
<accession>A0AA39VIL1</accession>
<evidence type="ECO:0000313" key="3">
    <source>
        <dbReference type="Proteomes" id="UP001168877"/>
    </source>
</evidence>
<comment type="caution">
    <text evidence="2">The sequence shown here is derived from an EMBL/GenBank/DDBJ whole genome shotgun (WGS) entry which is preliminary data.</text>
</comment>
<dbReference type="GO" id="GO:0030295">
    <property type="term" value="F:protein kinase activator activity"/>
    <property type="evidence" value="ECO:0007669"/>
    <property type="project" value="TreeGrafter"/>
</dbReference>
<protein>
    <submittedName>
        <fullName evidence="2">Uncharacterized protein</fullName>
    </submittedName>
</protein>
<evidence type="ECO:0000256" key="1">
    <source>
        <dbReference type="SAM" id="MobiDB-lite"/>
    </source>
</evidence>
<proteinExistence type="predicted"/>